<dbReference type="GO" id="GO:0003700">
    <property type="term" value="F:DNA-binding transcription factor activity"/>
    <property type="evidence" value="ECO:0007669"/>
    <property type="project" value="InterPro"/>
</dbReference>
<evidence type="ECO:0000256" key="1">
    <source>
        <dbReference type="ARBA" id="ARBA00023015"/>
    </source>
</evidence>
<evidence type="ECO:0000256" key="3">
    <source>
        <dbReference type="ARBA" id="ARBA00023163"/>
    </source>
</evidence>
<dbReference type="Pfam" id="PF00392">
    <property type="entry name" value="GntR"/>
    <property type="match status" value="1"/>
</dbReference>
<organism evidence="5 7">
    <name type="scientific">Rhizobium tibeticum</name>
    <dbReference type="NCBI Taxonomy" id="501024"/>
    <lineage>
        <taxon>Bacteria</taxon>
        <taxon>Pseudomonadati</taxon>
        <taxon>Pseudomonadota</taxon>
        <taxon>Alphaproteobacteria</taxon>
        <taxon>Hyphomicrobiales</taxon>
        <taxon>Rhizobiaceae</taxon>
        <taxon>Rhizobium/Agrobacterium group</taxon>
        <taxon>Rhizobium</taxon>
    </lineage>
</organism>
<dbReference type="InterPro" id="IPR036390">
    <property type="entry name" value="WH_DNA-bd_sf"/>
</dbReference>
<protein>
    <submittedName>
        <fullName evidence="5">Putative HTH-type transcriptional regulator YdfH</fullName>
    </submittedName>
    <submittedName>
        <fullName evidence="6">Transcriptional regulator, GntR family</fullName>
    </submittedName>
</protein>
<dbReference type="Gene3D" id="1.20.120.530">
    <property type="entry name" value="GntR ligand-binding domain-like"/>
    <property type="match status" value="1"/>
</dbReference>
<reference evidence="6 8" key="1">
    <citation type="submission" date="2016-10" db="EMBL/GenBank/DDBJ databases">
        <authorList>
            <person name="Varghese N."/>
            <person name="Submissions S."/>
        </authorList>
    </citation>
    <scope>NUCLEOTIDE SEQUENCE [LARGE SCALE GENOMIC DNA]</scope>
    <source>
        <strain evidence="6 8">CGMCC 1.7071</strain>
    </source>
</reference>
<feature type="domain" description="HTH gntR-type" evidence="4">
    <location>
        <begin position="18"/>
        <end position="85"/>
    </location>
</feature>
<dbReference type="EMBL" id="FNXB01000038">
    <property type="protein sequence ID" value="SEI15166.1"/>
    <property type="molecule type" value="Genomic_DNA"/>
</dbReference>
<dbReference type="PANTHER" id="PTHR43537">
    <property type="entry name" value="TRANSCRIPTIONAL REGULATOR, GNTR FAMILY"/>
    <property type="match status" value="1"/>
</dbReference>
<evidence type="ECO:0000256" key="2">
    <source>
        <dbReference type="ARBA" id="ARBA00023125"/>
    </source>
</evidence>
<gene>
    <name evidence="5" type="primary">ydfH_7</name>
    <name evidence="5" type="ORF">RTCCBAU85039_5212</name>
    <name evidence="6" type="ORF">SAMN05216228_10297</name>
</gene>
<dbReference type="STRING" id="501024.RTCCBAU85039_5212"/>
<keyword evidence="2" id="KW-0238">DNA-binding</keyword>
<keyword evidence="8" id="KW-1185">Reference proteome</keyword>
<dbReference type="AlphaFoldDB" id="A0A1H8TIQ4"/>
<dbReference type="Pfam" id="PF07729">
    <property type="entry name" value="FCD"/>
    <property type="match status" value="1"/>
</dbReference>
<sequence length="239" mass="26471">MTRLQDSGHFAIIEPPAEAAQDVVYRWLKQHVLTLPRHEATFVTEAEVCRATGTSRTPVREALLRLESDGLLRIVPKKGAYVAAITEADVESVMQARGLVEDWCVRRAALLGESLAAELDRLVSRQAELEQSPVTFIECDREFHRTIVRSAGNPILADFYETLRDRQLRMGLHAIAASEERIRIVLAEHAAIVEAIRSGDPERAAGSIAVHLTNTLLAMRMPIAAGWVRSAADSRGSRF</sequence>
<reference evidence="7" key="3">
    <citation type="submission" date="2016-10" db="EMBL/GenBank/DDBJ databases">
        <authorList>
            <person name="Wibberg D."/>
        </authorList>
    </citation>
    <scope>NUCLEOTIDE SEQUENCE [LARGE SCALE GENOMIC DNA]</scope>
</reference>
<keyword evidence="1" id="KW-0805">Transcription regulation</keyword>
<dbReference type="OrthoDB" id="8680240at2"/>
<dbReference type="PROSITE" id="PS50949">
    <property type="entry name" value="HTH_GNTR"/>
    <property type="match status" value="1"/>
</dbReference>
<proteinExistence type="predicted"/>
<dbReference type="GO" id="GO:0003677">
    <property type="term" value="F:DNA binding"/>
    <property type="evidence" value="ECO:0007669"/>
    <property type="project" value="UniProtKB-KW"/>
</dbReference>
<evidence type="ECO:0000259" key="4">
    <source>
        <dbReference type="PROSITE" id="PS50949"/>
    </source>
</evidence>
<dbReference type="SUPFAM" id="SSF46785">
    <property type="entry name" value="Winged helix' DNA-binding domain"/>
    <property type="match status" value="1"/>
</dbReference>
<evidence type="ECO:0000313" key="6">
    <source>
        <dbReference type="EMBL" id="SEO90666.1"/>
    </source>
</evidence>
<accession>A0A1H8TIQ4</accession>
<keyword evidence="3" id="KW-0804">Transcription</keyword>
<evidence type="ECO:0000313" key="5">
    <source>
        <dbReference type="EMBL" id="SEI15166.1"/>
    </source>
</evidence>
<dbReference type="Proteomes" id="UP000198939">
    <property type="component" value="Unassembled WGS sequence"/>
</dbReference>
<dbReference type="RefSeq" id="WP_072379949.1">
    <property type="nucleotide sequence ID" value="NZ_FNXB01000038.1"/>
</dbReference>
<dbReference type="PANTHER" id="PTHR43537:SF24">
    <property type="entry name" value="GLUCONATE OPERON TRANSCRIPTIONAL REPRESSOR"/>
    <property type="match status" value="1"/>
</dbReference>
<dbReference type="EMBL" id="FOCV01000029">
    <property type="protein sequence ID" value="SEO90666.1"/>
    <property type="molecule type" value="Genomic_DNA"/>
</dbReference>
<evidence type="ECO:0000313" key="8">
    <source>
        <dbReference type="Proteomes" id="UP000198939"/>
    </source>
</evidence>
<name>A0A1H8TIQ4_9HYPH</name>
<dbReference type="InterPro" id="IPR036388">
    <property type="entry name" value="WH-like_DNA-bd_sf"/>
</dbReference>
<evidence type="ECO:0000313" key="7">
    <source>
        <dbReference type="Proteomes" id="UP000183063"/>
    </source>
</evidence>
<dbReference type="Gene3D" id="1.10.10.10">
    <property type="entry name" value="Winged helix-like DNA-binding domain superfamily/Winged helix DNA-binding domain"/>
    <property type="match status" value="1"/>
</dbReference>
<reference evidence="5" key="2">
    <citation type="submission" date="2016-10" db="EMBL/GenBank/DDBJ databases">
        <authorList>
            <person name="de Groot N.N."/>
        </authorList>
    </citation>
    <scope>NUCLEOTIDE SEQUENCE [LARGE SCALE GENOMIC DNA]</scope>
    <source>
        <strain evidence="5">CCBAU85039</strain>
    </source>
</reference>
<dbReference type="InterPro" id="IPR008920">
    <property type="entry name" value="TF_FadR/GntR_C"/>
</dbReference>
<dbReference type="InterPro" id="IPR011711">
    <property type="entry name" value="GntR_C"/>
</dbReference>
<dbReference type="Proteomes" id="UP000183063">
    <property type="component" value="Unassembled WGS sequence"/>
</dbReference>
<dbReference type="SMART" id="SM00895">
    <property type="entry name" value="FCD"/>
    <property type="match status" value="1"/>
</dbReference>
<dbReference type="InterPro" id="IPR000524">
    <property type="entry name" value="Tscrpt_reg_HTH_GntR"/>
</dbReference>
<dbReference type="SUPFAM" id="SSF48008">
    <property type="entry name" value="GntR ligand-binding domain-like"/>
    <property type="match status" value="1"/>
</dbReference>
<dbReference type="SMART" id="SM00345">
    <property type="entry name" value="HTH_GNTR"/>
    <property type="match status" value="1"/>
</dbReference>